<sequence>MVTSDAGKFYLKVEKGRKPRIQLFEESRNAQVTIPYDQSTKWPPIRVQMSGGITIVVQRLEQQYKITVQHVMERKPDICVYVNALTHERDIRTCVRDINTQLSHIGVAGPNLEVTGRIKAIKVTFESTVGALHTNSKLSARSVILKAQHIFIKPEALFACSKLRMVSRRVQIDGRICCLDQMPSKMSVFIDSALLHIGVDGTIGTTRSSTDKSMPKLSENLVSVLYFRLTGCLANFGSIASQNEMELHIDGSVLSLQDSRIDSAPRGYAALKQIKGISSETSDSLPTSRTLSSAILYEKPDTVAQLLEDGVDLNDSIKMNNADDDTPRKIAVRKYKAIQASERRNKMREKITLIQALISTHDWKRGIITSNNVNAKIERDCDDCAQFRSSTLVLTVYGNAKCEAKSIWTSGSVMVTVGHDLIIEGQVKHVNLDVSCGGNMATTEEAIISQEQWVKIVSSAFCVSGIWSVGEQFSLDVKSATFLEESYIEVDFFEGTISECCYNSGTWQTRFISLVIRGDLFTLHTGKVFVEETTIIEALSFNNCGLWKVKEAIKIILKGSANFYASSKFSANLLKLIAEGQYTIAGHLSLENLLAYVRNDMITAPGARVNITVGATVAVGTFRNDSSWYLDGNLHLHVACLEQSEDALIFVKDTFTMTIYDLSEERCQGRIVADYLIMNLAKRVRFDGYIRVNQIEICVPHVNESRLTVGGQLEILDGPLILKGRSSEDSEIPSSLPSSAISSIAMHTYPAFILEGQLKAEAVIAPFLAILFSTSSYSLLSGMDSVSKDATYRTLISCNSLHTQRTSLIDSIPEGLFPEGVLCATTWLHEGQIRFNGEKVYIITGGLINRGRLTSGNKLQNHMREVIVVVENFFRNDAVFSADCIEIHGNGELQNTNRIFANDEMNIRLANFQSVFGQTHLEGIQPKLLSASNECTHMEGHIEASGNFDISASKACVALSRYGSERQVRIRARSRLFVDNDIIDGHSNIALSARDAIIFKSRIILDLLEITLGAAYTTEFVVKSGTSVTANQLRITGSCKYLTLIIDGELSCEAMIIDARIRQVKMVGSGILCCRKSCNVGGDSIILTTRDIRFTELMASAVTIASDGALSLSSFDSKLRTVSIYADSCHLQGRIFVEHKIVLKISDGTCHISGEILGTCSNSELSVECGDLVLTGTVANLDFLESYTRTKIEHCETGIIKSVKNIVFEAEFISLDGKIVDSKSVIATGEEVNIEGIFQNQESKIVAYSIFGKKILLDGEIRGPARLELNGSEVTFAGISNCLKFLDIDANLAAITPRELKCENFSFVAYSAILDGNLNVENFRVTMQVALFIRTDLTGCAQGKLVAPLILVLNCPLPSKMDICSLIYTFERFESLKSEKLPELLNFKQQFAPISIDNNTKNSQQQFPDNNSYAIRRNFIEISFHSGIINHYTLKEYDLWRKTTKIINECFKNSHITYDELQEALKRTDQMRSISVSLPITSPLYLILLKLLNEMHIEHILMRNFTKLFHLMCNIVDIKDNDEMKYSEIFIEEGERFESQALYEIVNRFRTQSSKFESQRSEIIHSAEDDIGYVSRSSSEEIDEKRRNINDPRNVLYRVNFDNESLTSMSKVTISDEDDCVDNDTVTDDELRNQKAENSCNTTYVLNDERRIPISYIDFNRLDVVITKPELLTRRQIPSGTDLAFKKMQVKAAIPALELHSFGSESSLASFDEKALMHSIRTPVKRSLIPRVAIPPKGSGAARKSRTIITYNT</sequence>
<dbReference type="EMBL" id="CAKAEH010001542">
    <property type="protein sequence ID" value="CAG9537406.1"/>
    <property type="molecule type" value="Genomic_DNA"/>
</dbReference>
<evidence type="ECO:0000313" key="2">
    <source>
        <dbReference type="Proteomes" id="UP000746747"/>
    </source>
</evidence>
<name>A0A8J2PVN6_9BILA</name>
<proteinExistence type="predicted"/>
<keyword evidence="2" id="KW-1185">Reference proteome</keyword>
<gene>
    <name evidence="1" type="ORF">CJOHNSTONI_LOCUS7224</name>
</gene>
<dbReference type="OrthoDB" id="5844208at2759"/>
<reference evidence="1" key="1">
    <citation type="submission" date="2021-09" db="EMBL/GenBank/DDBJ databases">
        <authorList>
            <consortium name="Pathogen Informatics"/>
        </authorList>
    </citation>
    <scope>NUCLEOTIDE SEQUENCE</scope>
</reference>
<dbReference type="Proteomes" id="UP000746747">
    <property type="component" value="Unassembled WGS sequence"/>
</dbReference>
<organism evidence="1 2">
    <name type="scientific">Cercopithifilaria johnstoni</name>
    <dbReference type="NCBI Taxonomy" id="2874296"/>
    <lineage>
        <taxon>Eukaryota</taxon>
        <taxon>Metazoa</taxon>
        <taxon>Ecdysozoa</taxon>
        <taxon>Nematoda</taxon>
        <taxon>Chromadorea</taxon>
        <taxon>Rhabditida</taxon>
        <taxon>Spirurina</taxon>
        <taxon>Spiruromorpha</taxon>
        <taxon>Filarioidea</taxon>
        <taxon>Onchocercidae</taxon>
        <taxon>Cercopithifilaria</taxon>
    </lineage>
</organism>
<protein>
    <submittedName>
        <fullName evidence="1">Uncharacterized protein</fullName>
    </submittedName>
</protein>
<accession>A0A8J2PVN6</accession>
<evidence type="ECO:0000313" key="1">
    <source>
        <dbReference type="EMBL" id="CAG9537406.1"/>
    </source>
</evidence>
<comment type="caution">
    <text evidence="1">The sequence shown here is derived from an EMBL/GenBank/DDBJ whole genome shotgun (WGS) entry which is preliminary data.</text>
</comment>